<protein>
    <recommendedName>
        <fullName evidence="1">dATP/dGTP diphosphohydrolase N-terminal domain-containing protein</fullName>
    </recommendedName>
</protein>
<accession>V5Q7L8</accession>
<dbReference type="RefSeq" id="YP_008858897.1">
    <property type="nucleotide sequence ID" value="NC_022982.1"/>
</dbReference>
<dbReference type="GeneID" id="17777801"/>
<gene>
    <name evidence="2" type="ORF">Paz_22</name>
</gene>
<feature type="domain" description="dATP/dGTP diphosphohydrolase N-terminal" evidence="1">
    <location>
        <begin position="109"/>
        <end position="206"/>
    </location>
</feature>
<dbReference type="InterPro" id="IPR044038">
    <property type="entry name" value="dATP/dGTP_diPOhydrolase_N"/>
</dbReference>
<dbReference type="EMBL" id="KF626666">
    <property type="protein sequence ID" value="AHB12119.1"/>
    <property type="molecule type" value="Genomic_DNA"/>
</dbReference>
<evidence type="ECO:0000259" key="1">
    <source>
        <dbReference type="Pfam" id="PF18909"/>
    </source>
</evidence>
<organism evidence="2 3">
    <name type="scientific">Xylella phage Paz</name>
    <dbReference type="NCBI Taxonomy" id="1415145"/>
    <lineage>
        <taxon>Viruses</taxon>
        <taxon>Duplodnaviria</taxon>
        <taxon>Heunggongvirae</taxon>
        <taxon>Uroviricota</taxon>
        <taxon>Caudoviricetes</taxon>
        <taxon>Autographivirales</taxon>
        <taxon>Autonotataviridae</taxon>
        <taxon>Gujervirinae</taxon>
        <taxon>Pazvirus</taxon>
        <taxon>Pazvirus paz</taxon>
    </lineage>
</organism>
<evidence type="ECO:0000313" key="2">
    <source>
        <dbReference type="EMBL" id="AHB12119.1"/>
    </source>
</evidence>
<evidence type="ECO:0000313" key="3">
    <source>
        <dbReference type="Proteomes" id="UP000018622"/>
    </source>
</evidence>
<reference evidence="2 3" key="1">
    <citation type="journal article" date="2014" name="J. Bacteriol.">
        <title>Characterization of novel virulent broad-host-range phages of Xylella fastidiosa and Xanthomonas.</title>
        <authorList>
            <person name="Ahern S.J."/>
            <person name="Das M."/>
            <person name="Bhowmick T.S."/>
            <person name="Young R."/>
            <person name="Gonzalez C.F."/>
        </authorList>
    </citation>
    <scope>NUCLEOTIDE SEQUENCE [LARGE SCALE GENOMIC DNA]</scope>
</reference>
<name>V5Q7L8_9CAUD</name>
<dbReference type="OrthoDB" id="10560at10239"/>
<keyword evidence="3" id="KW-1185">Reference proteome</keyword>
<dbReference type="Pfam" id="PF18909">
    <property type="entry name" value="dGTP_diPhyd_N"/>
    <property type="match status" value="1"/>
</dbReference>
<dbReference type="Proteomes" id="UP000018622">
    <property type="component" value="Segment"/>
</dbReference>
<proteinExistence type="predicted"/>
<dbReference type="KEGG" id="vg:17777801"/>
<sequence length="209" mass="23678">MSRMLEAYRVQVVTSKDVENGATKGSILWLHSEVEDQPGYYYFINSPDSDVGIPLAVAQVTRDEDCKRYDRYLVEKPQPAEPQPTPVEPKPEVTIAQEWASKIEPNPRGAGLKFDAGKVRPSLLIRGMPRALLRVADVLTFGAQKYEAHSWRTVENGEERYDDAKLRHMFADALGEQADRESSIEHLAHEICNGLFLLEKLLIEKENAR</sequence>